<dbReference type="Pfam" id="PF03099">
    <property type="entry name" value="BPL_LplA_LipB"/>
    <property type="match status" value="1"/>
</dbReference>
<dbReference type="CDD" id="cd16442">
    <property type="entry name" value="BPL"/>
    <property type="match status" value="1"/>
</dbReference>
<dbReference type="SUPFAM" id="SSF55681">
    <property type="entry name" value="Class II aaRS and biotin synthetases"/>
    <property type="match status" value="1"/>
</dbReference>
<feature type="domain" description="BPL/LPL catalytic" evidence="3">
    <location>
        <begin position="353"/>
        <end position="559"/>
    </location>
</feature>
<reference evidence="4" key="2">
    <citation type="journal article" date="2020" name="Nat. Commun.">
        <title>Large-scale genome sequencing of mycorrhizal fungi provides insights into the early evolution of symbiotic traits.</title>
        <authorList>
            <person name="Miyauchi S."/>
            <person name="Kiss E."/>
            <person name="Kuo A."/>
            <person name="Drula E."/>
            <person name="Kohler A."/>
            <person name="Sanchez-Garcia M."/>
            <person name="Morin E."/>
            <person name="Andreopoulos B."/>
            <person name="Barry K.W."/>
            <person name="Bonito G."/>
            <person name="Buee M."/>
            <person name="Carver A."/>
            <person name="Chen C."/>
            <person name="Cichocki N."/>
            <person name="Clum A."/>
            <person name="Culley D."/>
            <person name="Crous P.W."/>
            <person name="Fauchery L."/>
            <person name="Girlanda M."/>
            <person name="Hayes R.D."/>
            <person name="Keri Z."/>
            <person name="LaButti K."/>
            <person name="Lipzen A."/>
            <person name="Lombard V."/>
            <person name="Magnuson J."/>
            <person name="Maillard F."/>
            <person name="Murat C."/>
            <person name="Nolan M."/>
            <person name="Ohm R.A."/>
            <person name="Pangilinan J."/>
            <person name="Pereira M.F."/>
            <person name="Perotto S."/>
            <person name="Peter M."/>
            <person name="Pfister S."/>
            <person name="Riley R."/>
            <person name="Sitrit Y."/>
            <person name="Stielow J.B."/>
            <person name="Szollosi G."/>
            <person name="Zifcakova L."/>
            <person name="Stursova M."/>
            <person name="Spatafora J.W."/>
            <person name="Tedersoo L."/>
            <person name="Vaario L.M."/>
            <person name="Yamada A."/>
            <person name="Yan M."/>
            <person name="Wang P."/>
            <person name="Xu J."/>
            <person name="Bruns T."/>
            <person name="Baldrian P."/>
            <person name="Vilgalys R."/>
            <person name="Dunand C."/>
            <person name="Henrissat B."/>
            <person name="Grigoriev I.V."/>
            <person name="Hibbett D."/>
            <person name="Nagy L.G."/>
            <person name="Martin F.M."/>
        </authorList>
    </citation>
    <scope>NUCLEOTIDE SEQUENCE</scope>
    <source>
        <strain evidence="4">Prilba</strain>
    </source>
</reference>
<evidence type="ECO:0000313" key="5">
    <source>
        <dbReference type="Proteomes" id="UP000759537"/>
    </source>
</evidence>
<dbReference type="Proteomes" id="UP000759537">
    <property type="component" value="Unassembled WGS sequence"/>
</dbReference>
<dbReference type="InterPro" id="IPR045864">
    <property type="entry name" value="aa-tRNA-synth_II/BPL/LPL"/>
</dbReference>
<dbReference type="GO" id="GO:0005737">
    <property type="term" value="C:cytoplasm"/>
    <property type="evidence" value="ECO:0007669"/>
    <property type="project" value="TreeGrafter"/>
</dbReference>
<dbReference type="PANTHER" id="PTHR12835:SF5">
    <property type="entry name" value="BIOTIN--PROTEIN LIGASE"/>
    <property type="match status" value="1"/>
</dbReference>
<organism evidence="4 5">
    <name type="scientific">Russula ochroleuca</name>
    <dbReference type="NCBI Taxonomy" id="152965"/>
    <lineage>
        <taxon>Eukaryota</taxon>
        <taxon>Fungi</taxon>
        <taxon>Dikarya</taxon>
        <taxon>Basidiomycota</taxon>
        <taxon>Agaricomycotina</taxon>
        <taxon>Agaricomycetes</taxon>
        <taxon>Russulales</taxon>
        <taxon>Russulaceae</taxon>
        <taxon>Russula</taxon>
    </lineage>
</organism>
<dbReference type="InterPro" id="IPR004143">
    <property type="entry name" value="BPL_LPL_catalytic"/>
</dbReference>
<dbReference type="PANTHER" id="PTHR12835">
    <property type="entry name" value="BIOTIN PROTEIN LIGASE"/>
    <property type="match status" value="1"/>
</dbReference>
<keyword evidence="5" id="KW-1185">Reference proteome</keyword>
<evidence type="ECO:0000256" key="1">
    <source>
        <dbReference type="ARBA" id="ARBA00009934"/>
    </source>
</evidence>
<dbReference type="InterPro" id="IPR004408">
    <property type="entry name" value="Biotin_CoA_COase_ligase"/>
</dbReference>
<dbReference type="AlphaFoldDB" id="A0A9P5T9K1"/>
<gene>
    <name evidence="4" type="ORF">DFH94DRAFT_465271</name>
</gene>
<name>A0A9P5T9K1_9AGAM</name>
<dbReference type="Gene3D" id="3.30.930.10">
    <property type="entry name" value="Bira Bifunctional Protein, Domain 2"/>
    <property type="match status" value="1"/>
</dbReference>
<comment type="similarity">
    <text evidence="1">Belongs to the biotin--protein ligase family.</text>
</comment>
<reference evidence="4" key="1">
    <citation type="submission" date="2019-10" db="EMBL/GenBank/DDBJ databases">
        <authorList>
            <consortium name="DOE Joint Genome Institute"/>
            <person name="Kuo A."/>
            <person name="Miyauchi S."/>
            <person name="Kiss E."/>
            <person name="Drula E."/>
            <person name="Kohler A."/>
            <person name="Sanchez-Garcia M."/>
            <person name="Andreopoulos B."/>
            <person name="Barry K.W."/>
            <person name="Bonito G."/>
            <person name="Buee M."/>
            <person name="Carver A."/>
            <person name="Chen C."/>
            <person name="Cichocki N."/>
            <person name="Clum A."/>
            <person name="Culley D."/>
            <person name="Crous P.W."/>
            <person name="Fauchery L."/>
            <person name="Girlanda M."/>
            <person name="Hayes R."/>
            <person name="Keri Z."/>
            <person name="LaButti K."/>
            <person name="Lipzen A."/>
            <person name="Lombard V."/>
            <person name="Magnuson J."/>
            <person name="Maillard F."/>
            <person name="Morin E."/>
            <person name="Murat C."/>
            <person name="Nolan M."/>
            <person name="Ohm R."/>
            <person name="Pangilinan J."/>
            <person name="Pereira M."/>
            <person name="Perotto S."/>
            <person name="Peter M."/>
            <person name="Riley R."/>
            <person name="Sitrit Y."/>
            <person name="Stielow B."/>
            <person name="Szollosi G."/>
            <person name="Zifcakova L."/>
            <person name="Stursova M."/>
            <person name="Spatafora J.W."/>
            <person name="Tedersoo L."/>
            <person name="Vaario L.-M."/>
            <person name="Yamada A."/>
            <person name="Yan M."/>
            <person name="Wang P."/>
            <person name="Xu J."/>
            <person name="Bruns T."/>
            <person name="Baldrian P."/>
            <person name="Vilgalys R."/>
            <person name="Henrissat B."/>
            <person name="Grigoriev I.V."/>
            <person name="Hibbett D."/>
            <person name="Nagy L.G."/>
            <person name="Martin F.M."/>
        </authorList>
    </citation>
    <scope>NUCLEOTIDE SEQUENCE</scope>
    <source>
        <strain evidence="4">Prilba</strain>
    </source>
</reference>
<sequence length="648" mass="68768">MNVLVYASSATHQLSNALRAVLSPFYTVQSILPASLATQPWTASCALLVLLPPDGPPESFSLPRPAVEVIQDYISAGGRVLGVGFGVTFQPHQVRDRFGLWDARSGTAIVPECPQGVANLPLPSSILLQTGAILSGLRPANVPFGLTPAASNIEFIRGRWEVPVGAIAGIQVPVGSGSAAFWGISPCLDGIEDTENVLPLLRYALTSLELSVPPETISNEPPDPLPAIPRSALPQFLLHPPGKRHISETILQRLGLSAAVESSGDLGPVVIKDRVDTFHIHKVATLEHGARLVAEARASADSDTSRATVATDAPRIIIVLPPDALPTGELTPRFDAEKYFVVLAEVRGEQTSGADGSGSGSWGVGEALFYGEAVTSTQTMLERNPSFLASLPVPIVSLATFQLTGRGRGSNTWLSPAGCLQFSILVRVPLRASGIPAPRLVFVQYLVALAIVRACRDGRVLGAERGARVRLKWPNDVYVELSSSSAVAGSEKKKVGGVLVNTCFADGNADVIIGCGINVCTPAPVAALSLLSRPGERLDAETVLALALTEFERLWTVFVAGGGSWAPFEEDYLDAWMHSDQLVTLTTVDPPIPVRIVGITHDHGLLRTIPERTGWGGSARYGADDEYIDLQPDGNSFDIMMGLIKAKK</sequence>
<dbReference type="Pfam" id="PF09825">
    <property type="entry name" value="BPL_N"/>
    <property type="match status" value="1"/>
</dbReference>
<dbReference type="OrthoDB" id="10250105at2759"/>
<dbReference type="GO" id="GO:0004077">
    <property type="term" value="F:biotin--[biotin carboxyl-carrier protein] ligase activity"/>
    <property type="evidence" value="ECO:0007669"/>
    <property type="project" value="InterPro"/>
</dbReference>
<dbReference type="EMBL" id="WHVB01000008">
    <property type="protein sequence ID" value="KAF8480211.1"/>
    <property type="molecule type" value="Genomic_DNA"/>
</dbReference>
<evidence type="ECO:0000259" key="3">
    <source>
        <dbReference type="PROSITE" id="PS51733"/>
    </source>
</evidence>
<dbReference type="InterPro" id="IPR019197">
    <property type="entry name" value="Biotin-prot_ligase_N"/>
</dbReference>
<keyword evidence="2" id="KW-0436">Ligase</keyword>
<dbReference type="PROSITE" id="PS51733">
    <property type="entry name" value="BPL_LPL_CATALYTIC"/>
    <property type="match status" value="1"/>
</dbReference>
<proteinExistence type="inferred from homology"/>
<accession>A0A9P5T9K1</accession>
<evidence type="ECO:0000256" key="2">
    <source>
        <dbReference type="ARBA" id="ARBA00022598"/>
    </source>
</evidence>
<protein>
    <submittedName>
        <fullName evidence="4">Class II aaRS and biotin synthetase</fullName>
    </submittedName>
</protein>
<comment type="caution">
    <text evidence="4">The sequence shown here is derived from an EMBL/GenBank/DDBJ whole genome shotgun (WGS) entry which is preliminary data.</text>
</comment>
<evidence type="ECO:0000313" key="4">
    <source>
        <dbReference type="EMBL" id="KAF8480211.1"/>
    </source>
</evidence>